<dbReference type="EMBL" id="RBAL01000014">
    <property type="protein sequence ID" value="RKN39258.1"/>
    <property type="molecule type" value="Genomic_DNA"/>
</dbReference>
<protein>
    <submittedName>
        <fullName evidence="2">DUF4279 domain-containing protein</fullName>
    </submittedName>
</protein>
<comment type="caution">
    <text evidence="2">The sequence shown here is derived from an EMBL/GenBank/DDBJ whole genome shotgun (WGS) entry which is preliminary data.</text>
</comment>
<proteinExistence type="predicted"/>
<dbReference type="Pfam" id="PF14106">
    <property type="entry name" value="DUF4279"/>
    <property type="match status" value="1"/>
</dbReference>
<keyword evidence="3" id="KW-1185">Reference proteome</keyword>
<organism evidence="2 3">
    <name type="scientific">Streptomyces hoynatensis</name>
    <dbReference type="NCBI Taxonomy" id="1141874"/>
    <lineage>
        <taxon>Bacteria</taxon>
        <taxon>Bacillati</taxon>
        <taxon>Actinomycetota</taxon>
        <taxon>Actinomycetes</taxon>
        <taxon>Kitasatosporales</taxon>
        <taxon>Streptomycetaceae</taxon>
        <taxon>Streptomyces</taxon>
    </lineage>
</organism>
<dbReference type="InterPro" id="IPR025459">
    <property type="entry name" value="DUF4279"/>
</dbReference>
<evidence type="ECO:0000313" key="3">
    <source>
        <dbReference type="Proteomes" id="UP000272474"/>
    </source>
</evidence>
<feature type="region of interest" description="Disordered" evidence="1">
    <location>
        <begin position="36"/>
        <end position="57"/>
    </location>
</feature>
<evidence type="ECO:0000256" key="1">
    <source>
        <dbReference type="SAM" id="MobiDB-lite"/>
    </source>
</evidence>
<dbReference type="AlphaFoldDB" id="A0A3A9YT84"/>
<evidence type="ECO:0000313" key="2">
    <source>
        <dbReference type="EMBL" id="RKN39258.1"/>
    </source>
</evidence>
<name>A0A3A9YT84_9ACTN</name>
<reference evidence="2 3" key="1">
    <citation type="journal article" date="2014" name="Int. J. Syst. Evol. Microbiol.">
        <title>Streptomyces hoynatensis sp. nov., isolated from deep marine sediment.</title>
        <authorList>
            <person name="Veyisoglu A."/>
            <person name="Sahin N."/>
        </authorList>
    </citation>
    <scope>NUCLEOTIDE SEQUENCE [LARGE SCALE GENOMIC DNA]</scope>
    <source>
        <strain evidence="2 3">KCTC 29097</strain>
    </source>
</reference>
<dbReference type="Proteomes" id="UP000272474">
    <property type="component" value="Unassembled WGS sequence"/>
</dbReference>
<sequence length="145" mass="15849">MAAREDPAVNYTHTERSWVVTEAALEVRGSDLDPERISEHLGLDPTGSRRPGPDRWDPEADEAGLWLLKVSAQATPLAEQLDELLGTVEPRAVGLQELRQEGYDVLLRLFGFVGTGSFFELSPVALGRLTALGVPLRLAVSTSER</sequence>
<gene>
    <name evidence="2" type="ORF">D7294_22065</name>
</gene>
<accession>A0A3A9YT84</accession>